<accession>A0A1E5PH75</accession>
<evidence type="ECO:0000313" key="2">
    <source>
        <dbReference type="EMBL" id="OEJ28903.1"/>
    </source>
</evidence>
<evidence type="ECO:0000313" key="3">
    <source>
        <dbReference type="Proteomes" id="UP000095759"/>
    </source>
</evidence>
<protein>
    <recommendedName>
        <fullName evidence="4">PknH-like extracellular domain-containing protein</fullName>
    </recommendedName>
</protein>
<dbReference type="AlphaFoldDB" id="A0A1E5PH75"/>
<evidence type="ECO:0008006" key="4">
    <source>
        <dbReference type="Google" id="ProtNLM"/>
    </source>
</evidence>
<reference evidence="2 3" key="1">
    <citation type="submission" date="2016-08" db="EMBL/GenBank/DDBJ databases">
        <title>Complete genome sequence of Streptomyces agglomeratus strain 6-3-2, a novel anti-MRSA actinomycete isolated from Wuli of Tebit, China.</title>
        <authorList>
            <person name="Chen X."/>
        </authorList>
    </citation>
    <scope>NUCLEOTIDE SEQUENCE [LARGE SCALE GENOMIC DNA]</scope>
    <source>
        <strain evidence="2 3">6-3-2</strain>
    </source>
</reference>
<name>A0A1E5PH75_9ACTN</name>
<proteinExistence type="predicted"/>
<dbReference type="RefSeq" id="WP_069935755.1">
    <property type="nucleotide sequence ID" value="NZ_MEHJ01000001.1"/>
</dbReference>
<comment type="caution">
    <text evidence="2">The sequence shown here is derived from an EMBL/GenBank/DDBJ whole genome shotgun (WGS) entry which is preliminary data.</text>
</comment>
<dbReference type="PROSITE" id="PS51257">
    <property type="entry name" value="PROKAR_LIPOPROTEIN"/>
    <property type="match status" value="1"/>
</dbReference>
<organism evidence="2 3">
    <name type="scientific">Streptomyces agglomeratus</name>
    <dbReference type="NCBI Taxonomy" id="285458"/>
    <lineage>
        <taxon>Bacteria</taxon>
        <taxon>Bacillati</taxon>
        <taxon>Actinomycetota</taxon>
        <taxon>Actinomycetes</taxon>
        <taxon>Kitasatosporales</taxon>
        <taxon>Streptomycetaceae</taxon>
        <taxon>Streptomyces</taxon>
    </lineage>
</organism>
<dbReference type="Proteomes" id="UP000095759">
    <property type="component" value="Unassembled WGS sequence"/>
</dbReference>
<keyword evidence="3" id="KW-1185">Reference proteome</keyword>
<evidence type="ECO:0000256" key="1">
    <source>
        <dbReference type="SAM" id="MobiDB-lite"/>
    </source>
</evidence>
<feature type="region of interest" description="Disordered" evidence="1">
    <location>
        <begin position="28"/>
        <end position="55"/>
    </location>
</feature>
<gene>
    <name evidence="2" type="ORF">AS594_35265</name>
</gene>
<feature type="compositionally biased region" description="Basic and acidic residues" evidence="1">
    <location>
        <begin position="38"/>
        <end position="48"/>
    </location>
</feature>
<feature type="compositionally biased region" description="Gly residues" evidence="1">
    <location>
        <begin position="28"/>
        <end position="37"/>
    </location>
</feature>
<dbReference type="EMBL" id="MEHJ01000001">
    <property type="protein sequence ID" value="OEJ28903.1"/>
    <property type="molecule type" value="Genomic_DNA"/>
</dbReference>
<sequence length="229" mass="23814">MRISTSGTRRWILASALCGVLITGCSSGSGSGSGGGDGDAKSRAKPAAEPKPLAEGALRPLLLSQADLGSGYVQVQEEPDSGKFDDISVQGCPALEKMGQDGDENMFAAKAETSFTYDTDATLGEELHSDRPSMLSTKLRELFGAYTSCPTYTMTAGTTPIEVKVVKSAAPELGDEQFAYTSTMELPSGAQVLKTMAVRKGNVAVMLVGAPALVDRHMKTAVGKLPTGS</sequence>